<dbReference type="PROSITE" id="PS51257">
    <property type="entry name" value="PROKAR_LIPOPROTEIN"/>
    <property type="match status" value="1"/>
</dbReference>
<name>A0A504J8Y2_9FLAO</name>
<proteinExistence type="predicted"/>
<keyword evidence="4" id="KW-1185">Reference proteome</keyword>
<evidence type="ECO:0000313" key="3">
    <source>
        <dbReference type="EMBL" id="TPN84023.1"/>
    </source>
</evidence>
<dbReference type="Proteomes" id="UP000315540">
    <property type="component" value="Unassembled WGS sequence"/>
</dbReference>
<gene>
    <name evidence="3" type="ORF">FHK87_18850</name>
</gene>
<dbReference type="RefSeq" id="WP_140595331.1">
    <property type="nucleotide sequence ID" value="NZ_VFWZ01000006.1"/>
</dbReference>
<sequence>MNKKITLIGKLVLFVLFITTISCSSDDEITGGSSSGNTIVAFKITIGSFSINADINQGEKTITQRLPPNIDLTSIDSEVIASNGATVTPDPETINDYTEPIMFTVTAENGDTKEYLVTFDLMDENYAAQCDVSDASKWFGGDDREDPDNPEIGPRNVGTGQTIRLVKDLHPISFGTYFRDAFRFDSTGDLYRKDVELKLNIRNADGSILASTTTLVEGSFDGGWVDFDLSSLNLLLKSNTDYYFTWYLVDGESLAVSTGSTGNTEPAIDGIHNGPGYSGESRKSKNNSLEDWDTWYEHPWYFNFRIEGKQ</sequence>
<protein>
    <submittedName>
        <fullName evidence="3">DUF5018 domain-containing protein</fullName>
    </submittedName>
</protein>
<dbReference type="Gene3D" id="2.60.40.2340">
    <property type="match status" value="1"/>
</dbReference>
<feature type="chain" id="PRO_5021366776" evidence="2">
    <location>
        <begin position="25"/>
        <end position="310"/>
    </location>
</feature>
<evidence type="ECO:0000256" key="1">
    <source>
        <dbReference type="SAM" id="MobiDB-lite"/>
    </source>
</evidence>
<organism evidence="3 4">
    <name type="scientific">Aquimarina algicola</name>
    <dbReference type="NCBI Taxonomy" id="2589995"/>
    <lineage>
        <taxon>Bacteria</taxon>
        <taxon>Pseudomonadati</taxon>
        <taxon>Bacteroidota</taxon>
        <taxon>Flavobacteriia</taxon>
        <taxon>Flavobacteriales</taxon>
        <taxon>Flavobacteriaceae</taxon>
        <taxon>Aquimarina</taxon>
    </lineage>
</organism>
<feature type="region of interest" description="Disordered" evidence="1">
    <location>
        <begin position="264"/>
        <end position="283"/>
    </location>
</feature>
<dbReference type="OrthoDB" id="1157501at2"/>
<keyword evidence="2" id="KW-0732">Signal</keyword>
<evidence type="ECO:0000313" key="4">
    <source>
        <dbReference type="Proteomes" id="UP000315540"/>
    </source>
</evidence>
<reference evidence="3 4" key="1">
    <citation type="submission" date="2019-06" db="EMBL/GenBank/DDBJ databases">
        <authorList>
            <person name="Meng X."/>
        </authorList>
    </citation>
    <scope>NUCLEOTIDE SEQUENCE [LARGE SCALE GENOMIC DNA]</scope>
    <source>
        <strain evidence="3 4">M625</strain>
    </source>
</reference>
<accession>A0A504J8Y2</accession>
<dbReference type="EMBL" id="VFWZ01000006">
    <property type="protein sequence ID" value="TPN84023.1"/>
    <property type="molecule type" value="Genomic_DNA"/>
</dbReference>
<feature type="signal peptide" evidence="2">
    <location>
        <begin position="1"/>
        <end position="24"/>
    </location>
</feature>
<comment type="caution">
    <text evidence="3">The sequence shown here is derived from an EMBL/GenBank/DDBJ whole genome shotgun (WGS) entry which is preliminary data.</text>
</comment>
<evidence type="ECO:0000256" key="2">
    <source>
        <dbReference type="SAM" id="SignalP"/>
    </source>
</evidence>
<dbReference type="AlphaFoldDB" id="A0A504J8Y2"/>